<dbReference type="RefSeq" id="WP_404818218.1">
    <property type="nucleotide sequence ID" value="NZ_JALIEB010000006.1"/>
</dbReference>
<proteinExistence type="predicted"/>
<dbReference type="EMBL" id="JALIEB010000006">
    <property type="protein sequence ID" value="MCV3272015.1"/>
    <property type="molecule type" value="Genomic_DNA"/>
</dbReference>
<dbReference type="Gene3D" id="3.30.1370.70">
    <property type="entry name" value="Scaffold protein Nfu/NifU, N-terminal domain"/>
    <property type="match status" value="1"/>
</dbReference>
<dbReference type="PANTHER" id="PTHR11178">
    <property type="entry name" value="IRON-SULFUR CLUSTER SCAFFOLD PROTEIN NFU-RELATED"/>
    <property type="match status" value="1"/>
</dbReference>
<accession>A0ABT3BEN1</accession>
<dbReference type="Pfam" id="PF08712">
    <property type="entry name" value="Nfu_N"/>
    <property type="match status" value="1"/>
</dbReference>
<name>A0ABT3BEN1_9RHOB</name>
<dbReference type="Proteomes" id="UP001208690">
    <property type="component" value="Unassembled WGS sequence"/>
</dbReference>
<dbReference type="SMART" id="SM00932">
    <property type="entry name" value="Nfu_N"/>
    <property type="match status" value="1"/>
</dbReference>
<sequence length="399" mass="41988">MGFVLDAPLSEGPAMDLIPLDAQTPLGRELLSVAGVDRVELASATVWVSKTEAADWAMLKPAVALAIRQVLEETDSPLGAVGSDAAPSEDTALLRAVKELLDRQVNPSVAAHGGHISVEQVENGRVHLRMSGGCQGCAASSATLRQGVERMLRAALPEIAEIVDVTDHEAGQTPFYARDPGASAMLDRTIPPGVVEWSDGQVVVDPDYLAPRLGLTPQALRAGLQSGEVVGVTETGIGEKEGSARIVLRSATRAWAAELGPDGTAREVPPPREATAASQQERALAARVRAHLEALPEEAKPITYGALARALGLWAPGSVRKITRALEMTMQEDAQHGRPFIAARAISRGTGGLPGRGFFDLARALSRGPDANESDQAFHARELHRTTRRPADAGGVGTV</sequence>
<dbReference type="InterPro" id="IPR014824">
    <property type="entry name" value="Nfu/NifU_N"/>
</dbReference>
<feature type="region of interest" description="Disordered" evidence="1">
    <location>
        <begin position="369"/>
        <end position="399"/>
    </location>
</feature>
<evidence type="ECO:0000259" key="2">
    <source>
        <dbReference type="SMART" id="SM00932"/>
    </source>
</evidence>
<dbReference type="Pfam" id="PF20132">
    <property type="entry name" value="DUF6522"/>
    <property type="match status" value="1"/>
</dbReference>
<keyword evidence="4" id="KW-1185">Reference proteome</keyword>
<evidence type="ECO:0000313" key="3">
    <source>
        <dbReference type="EMBL" id="MCV3272015.1"/>
    </source>
</evidence>
<feature type="domain" description="Scaffold protein Nfu/NifU N-terminal" evidence="2">
    <location>
        <begin position="3"/>
        <end position="74"/>
    </location>
</feature>
<dbReference type="InterPro" id="IPR034904">
    <property type="entry name" value="FSCA_dom_sf"/>
</dbReference>
<comment type="caution">
    <text evidence="3">The sequence shown here is derived from an EMBL/GenBank/DDBJ whole genome shotgun (WGS) entry which is preliminary data.</text>
</comment>
<evidence type="ECO:0000313" key="4">
    <source>
        <dbReference type="Proteomes" id="UP001208690"/>
    </source>
</evidence>
<protein>
    <submittedName>
        <fullName evidence="3">DUF6522 family protein</fullName>
    </submittedName>
</protein>
<evidence type="ECO:0000256" key="1">
    <source>
        <dbReference type="SAM" id="MobiDB-lite"/>
    </source>
</evidence>
<dbReference type="SUPFAM" id="SSF110836">
    <property type="entry name" value="Hypothetical protein SAV1430"/>
    <property type="match status" value="1"/>
</dbReference>
<dbReference type="InterPro" id="IPR036498">
    <property type="entry name" value="Nfu/NifU_N_sf"/>
</dbReference>
<dbReference type="InterPro" id="IPR001075">
    <property type="entry name" value="NIF_FeS_clus_asmbl_NifU_C"/>
</dbReference>
<dbReference type="InterPro" id="IPR045389">
    <property type="entry name" value="DUF6522"/>
</dbReference>
<feature type="compositionally biased region" description="Basic and acidic residues" evidence="1">
    <location>
        <begin position="376"/>
        <end position="391"/>
    </location>
</feature>
<dbReference type="Gene3D" id="3.30.300.130">
    <property type="entry name" value="Fe-S cluster assembly (FSCA)"/>
    <property type="match status" value="1"/>
</dbReference>
<organism evidence="3 4">
    <name type="scientific">Roseobacter sinensis</name>
    <dbReference type="NCBI Taxonomy" id="2931391"/>
    <lineage>
        <taxon>Bacteria</taxon>
        <taxon>Pseudomonadati</taxon>
        <taxon>Pseudomonadota</taxon>
        <taxon>Alphaproteobacteria</taxon>
        <taxon>Rhodobacterales</taxon>
        <taxon>Roseobacteraceae</taxon>
        <taxon>Roseobacter</taxon>
    </lineage>
</organism>
<dbReference type="SUPFAM" id="SSF117916">
    <property type="entry name" value="Fe-S cluster assembly (FSCA) domain-like"/>
    <property type="match status" value="1"/>
</dbReference>
<gene>
    <name evidence="3" type="ORF">MUB52_11315</name>
</gene>
<dbReference type="Pfam" id="PF01106">
    <property type="entry name" value="NifU"/>
    <property type="match status" value="1"/>
</dbReference>
<reference evidence="3 4" key="1">
    <citation type="submission" date="2022-04" db="EMBL/GenBank/DDBJ databases">
        <title>Roseobacter sp. WL0113 is a bacterium isolated from neritic sediment.</title>
        <authorList>
            <person name="Wang L."/>
            <person name="He W."/>
            <person name="Zhang D.-F."/>
        </authorList>
    </citation>
    <scope>NUCLEOTIDE SEQUENCE [LARGE SCALE GENOMIC DNA]</scope>
    <source>
        <strain evidence="3 4">WL0113</strain>
    </source>
</reference>